<proteinExistence type="predicted"/>
<dbReference type="EMBL" id="HBUF01461289">
    <property type="protein sequence ID" value="CAG6744178.1"/>
    <property type="molecule type" value="Transcribed_RNA"/>
</dbReference>
<accession>A0A8D9E819</accession>
<dbReference type="AlphaFoldDB" id="A0A8D9E819"/>
<reference evidence="1" key="1">
    <citation type="submission" date="2021-05" db="EMBL/GenBank/DDBJ databases">
        <authorList>
            <person name="Alioto T."/>
            <person name="Alioto T."/>
            <person name="Gomez Garrido J."/>
        </authorList>
    </citation>
    <scope>NUCLEOTIDE SEQUENCE</scope>
</reference>
<sequence length="124" mass="14254">MNGDHNINNQISASCQMVDFSKKKKKFPDKFFSLKSLHTHTVSPPFFFVLPRSFLPLTCMFCTIFPMQLSSLLSSHKRLFLIISFLTSSVDREITFRPNLPASVLLFMIRPFVSYRPRATSSLS</sequence>
<organism evidence="1">
    <name type="scientific">Cacopsylla melanoneura</name>
    <dbReference type="NCBI Taxonomy" id="428564"/>
    <lineage>
        <taxon>Eukaryota</taxon>
        <taxon>Metazoa</taxon>
        <taxon>Ecdysozoa</taxon>
        <taxon>Arthropoda</taxon>
        <taxon>Hexapoda</taxon>
        <taxon>Insecta</taxon>
        <taxon>Pterygota</taxon>
        <taxon>Neoptera</taxon>
        <taxon>Paraneoptera</taxon>
        <taxon>Hemiptera</taxon>
        <taxon>Sternorrhyncha</taxon>
        <taxon>Psylloidea</taxon>
        <taxon>Psyllidae</taxon>
        <taxon>Psyllinae</taxon>
        <taxon>Cacopsylla</taxon>
    </lineage>
</organism>
<name>A0A8D9E819_9HEMI</name>
<evidence type="ECO:0000313" key="1">
    <source>
        <dbReference type="EMBL" id="CAG6744178.1"/>
    </source>
</evidence>
<protein>
    <submittedName>
        <fullName evidence="1">Uncharacterized protein</fullName>
    </submittedName>
</protein>